<keyword evidence="2" id="KW-0805">Transcription regulation</keyword>
<dbReference type="SUPFAM" id="SSF88946">
    <property type="entry name" value="Sigma2 domain of RNA polymerase sigma factors"/>
    <property type="match status" value="1"/>
</dbReference>
<dbReference type="PANTHER" id="PTHR43133">
    <property type="entry name" value="RNA POLYMERASE ECF-TYPE SIGMA FACTO"/>
    <property type="match status" value="1"/>
</dbReference>
<name>A0A9X2FBF9_9BACT</name>
<dbReference type="InterPro" id="IPR036388">
    <property type="entry name" value="WH-like_DNA-bd_sf"/>
</dbReference>
<comment type="caution">
    <text evidence="7">The sequence shown here is derived from an EMBL/GenBank/DDBJ whole genome shotgun (WGS) entry which is preliminary data.</text>
</comment>
<dbReference type="Gene3D" id="1.10.10.10">
    <property type="entry name" value="Winged helix-like DNA-binding domain superfamily/Winged helix DNA-binding domain"/>
    <property type="match status" value="1"/>
</dbReference>
<evidence type="ECO:0000313" key="8">
    <source>
        <dbReference type="Proteomes" id="UP001155241"/>
    </source>
</evidence>
<dbReference type="NCBIfam" id="TIGR02989">
    <property type="entry name" value="Sig-70_gvs1"/>
    <property type="match status" value="1"/>
</dbReference>
<dbReference type="PANTHER" id="PTHR43133:SF51">
    <property type="entry name" value="RNA POLYMERASE SIGMA FACTOR"/>
    <property type="match status" value="1"/>
</dbReference>
<evidence type="ECO:0000256" key="3">
    <source>
        <dbReference type="ARBA" id="ARBA00023082"/>
    </source>
</evidence>
<dbReference type="Pfam" id="PF08281">
    <property type="entry name" value="Sigma70_r4_2"/>
    <property type="match status" value="1"/>
</dbReference>
<organism evidence="7 8">
    <name type="scientific">Aeoliella straminimaris</name>
    <dbReference type="NCBI Taxonomy" id="2954799"/>
    <lineage>
        <taxon>Bacteria</taxon>
        <taxon>Pseudomonadati</taxon>
        <taxon>Planctomycetota</taxon>
        <taxon>Planctomycetia</taxon>
        <taxon>Pirellulales</taxon>
        <taxon>Lacipirellulaceae</taxon>
        <taxon>Aeoliella</taxon>
    </lineage>
</organism>
<reference evidence="7" key="1">
    <citation type="submission" date="2022-06" db="EMBL/GenBank/DDBJ databases">
        <title>Aeoliella straminimaris, a novel planctomycete from sediments.</title>
        <authorList>
            <person name="Vitorino I.R."/>
            <person name="Lage O.M."/>
        </authorList>
    </citation>
    <scope>NUCLEOTIDE SEQUENCE</scope>
    <source>
        <strain evidence="7">ICT_H6.2</strain>
    </source>
</reference>
<accession>A0A9X2FBF9</accession>
<dbReference type="Proteomes" id="UP001155241">
    <property type="component" value="Unassembled WGS sequence"/>
</dbReference>
<sequence length="182" mass="20812">MNFTSPFSDLPDQAAAEEFVQLLTKEQNKLLHFITMLLAGDVQAAENVLQETNLVLWRKAREFEVGTSFQAWSRSVARWQVQAHLRDRSRDRLIFNDELVDQLSSRDISKITQPETRGALKNCVEGLRKNQSNLLSLRYTDELPIRTISVREGRSEAAIRSALKRIRRALLACIQSKLATSE</sequence>
<dbReference type="InterPro" id="IPR039425">
    <property type="entry name" value="RNA_pol_sigma-70-like"/>
</dbReference>
<dbReference type="RefSeq" id="WP_252851366.1">
    <property type="nucleotide sequence ID" value="NZ_JAMXLR010000020.1"/>
</dbReference>
<dbReference type="GO" id="GO:0003677">
    <property type="term" value="F:DNA binding"/>
    <property type="evidence" value="ECO:0007669"/>
    <property type="project" value="InterPro"/>
</dbReference>
<gene>
    <name evidence="7" type="ORF">NG895_05040</name>
</gene>
<dbReference type="SUPFAM" id="SSF88659">
    <property type="entry name" value="Sigma3 and sigma4 domains of RNA polymerase sigma factors"/>
    <property type="match status" value="1"/>
</dbReference>
<evidence type="ECO:0000259" key="5">
    <source>
        <dbReference type="Pfam" id="PF04542"/>
    </source>
</evidence>
<dbReference type="GO" id="GO:0016987">
    <property type="term" value="F:sigma factor activity"/>
    <property type="evidence" value="ECO:0007669"/>
    <property type="project" value="UniProtKB-KW"/>
</dbReference>
<feature type="domain" description="RNA polymerase sigma factor 70 region 4 type 2" evidence="6">
    <location>
        <begin position="118"/>
        <end position="170"/>
    </location>
</feature>
<dbReference type="EMBL" id="JAMXLR010000020">
    <property type="protein sequence ID" value="MCO6043264.1"/>
    <property type="molecule type" value="Genomic_DNA"/>
</dbReference>
<dbReference type="NCBIfam" id="TIGR02937">
    <property type="entry name" value="sigma70-ECF"/>
    <property type="match status" value="1"/>
</dbReference>
<protein>
    <submittedName>
        <fullName evidence="7">Sigma-70 family RNA polymerase sigma factor</fullName>
    </submittedName>
</protein>
<dbReference type="InterPro" id="IPR014331">
    <property type="entry name" value="RNA_pol_sigma70_ECF_RHOBA"/>
</dbReference>
<evidence type="ECO:0000256" key="2">
    <source>
        <dbReference type="ARBA" id="ARBA00023015"/>
    </source>
</evidence>
<comment type="similarity">
    <text evidence="1">Belongs to the sigma-70 factor family. ECF subfamily.</text>
</comment>
<evidence type="ECO:0000256" key="1">
    <source>
        <dbReference type="ARBA" id="ARBA00010641"/>
    </source>
</evidence>
<dbReference type="InterPro" id="IPR007627">
    <property type="entry name" value="RNA_pol_sigma70_r2"/>
</dbReference>
<keyword evidence="4" id="KW-0804">Transcription</keyword>
<dbReference type="InterPro" id="IPR013325">
    <property type="entry name" value="RNA_pol_sigma_r2"/>
</dbReference>
<dbReference type="Gene3D" id="1.10.1740.10">
    <property type="match status" value="1"/>
</dbReference>
<proteinExistence type="inferred from homology"/>
<feature type="domain" description="RNA polymerase sigma-70 region 2" evidence="5">
    <location>
        <begin position="30"/>
        <end position="90"/>
    </location>
</feature>
<evidence type="ECO:0000256" key="4">
    <source>
        <dbReference type="ARBA" id="ARBA00023163"/>
    </source>
</evidence>
<keyword evidence="3" id="KW-0731">Sigma factor</keyword>
<dbReference type="InterPro" id="IPR013324">
    <property type="entry name" value="RNA_pol_sigma_r3/r4-like"/>
</dbReference>
<evidence type="ECO:0000313" key="7">
    <source>
        <dbReference type="EMBL" id="MCO6043264.1"/>
    </source>
</evidence>
<keyword evidence="8" id="KW-1185">Reference proteome</keyword>
<dbReference type="AlphaFoldDB" id="A0A9X2FBF9"/>
<dbReference type="InterPro" id="IPR014284">
    <property type="entry name" value="RNA_pol_sigma-70_dom"/>
</dbReference>
<dbReference type="GO" id="GO:0006352">
    <property type="term" value="P:DNA-templated transcription initiation"/>
    <property type="evidence" value="ECO:0007669"/>
    <property type="project" value="InterPro"/>
</dbReference>
<dbReference type="Pfam" id="PF04542">
    <property type="entry name" value="Sigma70_r2"/>
    <property type="match status" value="1"/>
</dbReference>
<dbReference type="InterPro" id="IPR013249">
    <property type="entry name" value="RNA_pol_sigma70_r4_t2"/>
</dbReference>
<evidence type="ECO:0000259" key="6">
    <source>
        <dbReference type="Pfam" id="PF08281"/>
    </source>
</evidence>